<keyword evidence="9" id="KW-1185">Reference proteome</keyword>
<dbReference type="STRING" id="142842.SAMN02745118_00837"/>
<dbReference type="OrthoDB" id="9802815at2"/>
<dbReference type="GO" id="GO:0005829">
    <property type="term" value="C:cytosol"/>
    <property type="evidence" value="ECO:0007669"/>
    <property type="project" value="TreeGrafter"/>
</dbReference>
<keyword evidence="3 8" id="KW-0808">Transferase</keyword>
<dbReference type="Pfam" id="PF00551">
    <property type="entry name" value="Formyl_trans_N"/>
    <property type="match status" value="1"/>
</dbReference>
<feature type="domain" description="Formyl transferase C-terminal" evidence="7">
    <location>
        <begin position="200"/>
        <end position="280"/>
    </location>
</feature>
<proteinExistence type="inferred from homology"/>
<dbReference type="CDD" id="cd08646">
    <property type="entry name" value="FMT_core_Met-tRNA-FMT_N"/>
    <property type="match status" value="1"/>
</dbReference>
<gene>
    <name evidence="8" type="ORF">SAMN02745118_00837</name>
</gene>
<dbReference type="InterPro" id="IPR011034">
    <property type="entry name" value="Formyl_transferase-like_C_sf"/>
</dbReference>
<dbReference type="InterPro" id="IPR036477">
    <property type="entry name" value="Formyl_transf_N_sf"/>
</dbReference>
<dbReference type="EMBL" id="FUWM01000006">
    <property type="protein sequence ID" value="SJZ43499.1"/>
    <property type="molecule type" value="Genomic_DNA"/>
</dbReference>
<comment type="similarity">
    <text evidence="1">Belongs to the Fmt family.</text>
</comment>
<evidence type="ECO:0000259" key="7">
    <source>
        <dbReference type="Pfam" id="PF02911"/>
    </source>
</evidence>
<reference evidence="9" key="1">
    <citation type="submission" date="2017-02" db="EMBL/GenBank/DDBJ databases">
        <authorList>
            <person name="Varghese N."/>
            <person name="Submissions S."/>
        </authorList>
    </citation>
    <scope>NUCLEOTIDE SEQUENCE [LARGE SCALE GENOMIC DNA]</scope>
    <source>
        <strain evidence="9">ATCC BAA-73</strain>
    </source>
</reference>
<evidence type="ECO:0000256" key="4">
    <source>
        <dbReference type="ARBA" id="ARBA00022917"/>
    </source>
</evidence>
<dbReference type="EC" id="2.1.2.9" evidence="2"/>
<protein>
    <recommendedName>
        <fullName evidence="2">methionyl-tRNA formyltransferase</fullName>
        <ecNumber evidence="2">2.1.2.9</ecNumber>
    </recommendedName>
</protein>
<keyword evidence="4" id="KW-0648">Protein biosynthesis</keyword>
<dbReference type="PANTHER" id="PTHR11138:SF5">
    <property type="entry name" value="METHIONYL-TRNA FORMYLTRANSFERASE, MITOCHONDRIAL"/>
    <property type="match status" value="1"/>
</dbReference>
<dbReference type="PANTHER" id="PTHR11138">
    <property type="entry name" value="METHIONYL-TRNA FORMYLTRANSFERASE"/>
    <property type="match status" value="1"/>
</dbReference>
<dbReference type="AlphaFoldDB" id="A0A1T4KM81"/>
<evidence type="ECO:0000256" key="2">
    <source>
        <dbReference type="ARBA" id="ARBA00012261"/>
    </source>
</evidence>
<dbReference type="InterPro" id="IPR005793">
    <property type="entry name" value="Formyl_trans_C"/>
</dbReference>
<evidence type="ECO:0000313" key="8">
    <source>
        <dbReference type="EMBL" id="SJZ43499.1"/>
    </source>
</evidence>
<dbReference type="Proteomes" id="UP000190625">
    <property type="component" value="Unassembled WGS sequence"/>
</dbReference>
<dbReference type="GO" id="GO:0004479">
    <property type="term" value="F:methionyl-tRNA formyltransferase activity"/>
    <property type="evidence" value="ECO:0007669"/>
    <property type="project" value="UniProtKB-EC"/>
</dbReference>
<dbReference type="InterPro" id="IPR041711">
    <property type="entry name" value="Met-tRNA-FMT_N"/>
</dbReference>
<organism evidence="8 9">
    <name type="scientific">Selenihalanaerobacter shriftii</name>
    <dbReference type="NCBI Taxonomy" id="142842"/>
    <lineage>
        <taxon>Bacteria</taxon>
        <taxon>Bacillati</taxon>
        <taxon>Bacillota</taxon>
        <taxon>Clostridia</taxon>
        <taxon>Halanaerobiales</taxon>
        <taxon>Halobacteroidaceae</taxon>
        <taxon>Selenihalanaerobacter</taxon>
    </lineage>
</organism>
<name>A0A1T4KM81_9FIRM</name>
<keyword evidence="5" id="KW-0175">Coiled coil</keyword>
<dbReference type="Pfam" id="PF02911">
    <property type="entry name" value="Formyl_trans_C"/>
    <property type="match status" value="1"/>
</dbReference>
<evidence type="ECO:0000256" key="3">
    <source>
        <dbReference type="ARBA" id="ARBA00022679"/>
    </source>
</evidence>
<accession>A0A1T4KM81</accession>
<dbReference type="SUPFAM" id="SSF53328">
    <property type="entry name" value="Formyltransferase"/>
    <property type="match status" value="1"/>
</dbReference>
<evidence type="ECO:0000256" key="5">
    <source>
        <dbReference type="SAM" id="Coils"/>
    </source>
</evidence>
<evidence type="ECO:0000256" key="1">
    <source>
        <dbReference type="ARBA" id="ARBA00010699"/>
    </source>
</evidence>
<sequence length="322" mass="36263">MKILYMGDGKWGALCLKRLIKEKKELLGVVIRSNPSDKLVEDVAKENNLSIYSPNDVNGKSFVKNVYNLKPDLIVSMSYDQIIRKELIEIPSQGIINIHAGKLPYYRGRSPINWAIINGEEEIGLTVHYIDQGIDTGDIIIQEKVPININDNYATILRKVEELTPTILMQAINQIENGLVISKKHSHLEGIYLPRRCEGDEIINWNKVSKDVYNFIRALVPPGPGAVTFIDGKEIKVLDCELLDSPNFIGNPGQIIGTTNRGVKVKTKDNMVLVTKIKENNIVKKADLKIGTKLGINYLQRINSLEKRVERLEKKIANLTGR</sequence>
<evidence type="ECO:0000313" key="9">
    <source>
        <dbReference type="Proteomes" id="UP000190625"/>
    </source>
</evidence>
<dbReference type="RefSeq" id="WP_078809327.1">
    <property type="nucleotide sequence ID" value="NZ_FUWM01000006.1"/>
</dbReference>
<dbReference type="Gene3D" id="3.40.50.12230">
    <property type="match status" value="1"/>
</dbReference>
<dbReference type="SUPFAM" id="SSF50486">
    <property type="entry name" value="FMT C-terminal domain-like"/>
    <property type="match status" value="1"/>
</dbReference>
<evidence type="ECO:0000259" key="6">
    <source>
        <dbReference type="Pfam" id="PF00551"/>
    </source>
</evidence>
<feature type="coiled-coil region" evidence="5">
    <location>
        <begin position="295"/>
        <end position="322"/>
    </location>
</feature>
<dbReference type="InterPro" id="IPR002376">
    <property type="entry name" value="Formyl_transf_N"/>
</dbReference>
<feature type="domain" description="Formyl transferase N-terminal" evidence="6">
    <location>
        <begin position="36"/>
        <end position="172"/>
    </location>
</feature>